<keyword evidence="1" id="KW-0812">Transmembrane</keyword>
<feature type="transmembrane region" description="Helical" evidence="1">
    <location>
        <begin position="27"/>
        <end position="47"/>
    </location>
</feature>
<feature type="transmembrane region" description="Helical" evidence="1">
    <location>
        <begin position="5"/>
        <end position="21"/>
    </location>
</feature>
<dbReference type="Proteomes" id="UP000781958">
    <property type="component" value="Unassembled WGS sequence"/>
</dbReference>
<proteinExistence type="predicted"/>
<comment type="caution">
    <text evidence="2">The sequence shown here is derived from an EMBL/GenBank/DDBJ whole genome shotgun (WGS) entry which is preliminary data.</text>
</comment>
<dbReference type="RefSeq" id="WP_209770804.1">
    <property type="nucleotide sequence ID" value="NZ_JAGINP010000027.1"/>
</dbReference>
<evidence type="ECO:0000256" key="1">
    <source>
        <dbReference type="SAM" id="Phobius"/>
    </source>
</evidence>
<keyword evidence="3" id="KW-1185">Reference proteome</keyword>
<protein>
    <submittedName>
        <fullName evidence="2">Uncharacterized protein</fullName>
    </submittedName>
</protein>
<keyword evidence="1" id="KW-1133">Transmembrane helix</keyword>
<dbReference type="EMBL" id="JAGINP010000027">
    <property type="protein sequence ID" value="MBP2296071.1"/>
    <property type="molecule type" value="Genomic_DNA"/>
</dbReference>
<name>A0ABS4SU45_9PROT</name>
<evidence type="ECO:0000313" key="3">
    <source>
        <dbReference type="Proteomes" id="UP000781958"/>
    </source>
</evidence>
<accession>A0ABS4SU45</accession>
<evidence type="ECO:0000313" key="2">
    <source>
        <dbReference type="EMBL" id="MBP2296071.1"/>
    </source>
</evidence>
<keyword evidence="1" id="KW-0472">Membrane</keyword>
<reference evidence="2 3" key="1">
    <citation type="submission" date="2021-03" db="EMBL/GenBank/DDBJ databases">
        <title>Genomic Encyclopedia of Type Strains, Phase III (KMG-III): the genomes of soil and plant-associated and newly described type strains.</title>
        <authorList>
            <person name="Whitman W."/>
        </authorList>
    </citation>
    <scope>NUCLEOTIDE SEQUENCE [LARGE SCALE GENOMIC DNA]</scope>
    <source>
        <strain evidence="2 3">IMMIB AFH-6</strain>
    </source>
</reference>
<gene>
    <name evidence="2" type="ORF">J2851_005886</name>
</gene>
<sequence>MFELIYIGLCLLVGFLGIGRWGGFLLYAFLAVVLTPPGALLVMILTYRRKKPAKMPKPAKA</sequence>
<organism evidence="2 3">
    <name type="scientific">Azospirillum rugosum</name>
    <dbReference type="NCBI Taxonomy" id="416170"/>
    <lineage>
        <taxon>Bacteria</taxon>
        <taxon>Pseudomonadati</taxon>
        <taxon>Pseudomonadota</taxon>
        <taxon>Alphaproteobacteria</taxon>
        <taxon>Rhodospirillales</taxon>
        <taxon>Azospirillaceae</taxon>
        <taxon>Azospirillum</taxon>
    </lineage>
</organism>